<comment type="caution">
    <text evidence="2">The sequence shown here is derived from an EMBL/GenBank/DDBJ whole genome shotgun (WGS) entry which is preliminary data.</text>
</comment>
<evidence type="ECO:0000313" key="2">
    <source>
        <dbReference type="EMBL" id="MBE9065521.1"/>
    </source>
</evidence>
<dbReference type="AlphaFoldDB" id="A0A928X185"/>
<accession>A0A928X185</accession>
<dbReference type="Proteomes" id="UP000615026">
    <property type="component" value="Unassembled WGS sequence"/>
</dbReference>
<dbReference type="Pfam" id="PF18480">
    <property type="entry name" value="DUF5615"/>
    <property type="match status" value="1"/>
</dbReference>
<dbReference type="EMBL" id="JADEXP010000010">
    <property type="protein sequence ID" value="MBE9065521.1"/>
    <property type="molecule type" value="Genomic_DNA"/>
</dbReference>
<protein>
    <submittedName>
        <fullName evidence="2">DUF5615 family PIN-like protein</fullName>
    </submittedName>
</protein>
<name>A0A928X185_LEPEC</name>
<organism evidence="2 3">
    <name type="scientific">Leptolyngbya cf. ectocarpi LEGE 11479</name>
    <dbReference type="NCBI Taxonomy" id="1828722"/>
    <lineage>
        <taxon>Bacteria</taxon>
        <taxon>Bacillati</taxon>
        <taxon>Cyanobacteriota</taxon>
        <taxon>Cyanophyceae</taxon>
        <taxon>Leptolyngbyales</taxon>
        <taxon>Leptolyngbyaceae</taxon>
        <taxon>Leptolyngbya group</taxon>
        <taxon>Leptolyngbya</taxon>
    </lineage>
</organism>
<evidence type="ECO:0000259" key="1">
    <source>
        <dbReference type="Pfam" id="PF18480"/>
    </source>
</evidence>
<reference evidence="2" key="1">
    <citation type="submission" date="2020-10" db="EMBL/GenBank/DDBJ databases">
        <authorList>
            <person name="Castelo-Branco R."/>
            <person name="Eusebio N."/>
            <person name="Adriana R."/>
            <person name="Vieira A."/>
            <person name="Brugerolle De Fraissinette N."/>
            <person name="Rezende De Castro R."/>
            <person name="Schneider M.P."/>
            <person name="Vasconcelos V."/>
            <person name="Leao P.N."/>
        </authorList>
    </citation>
    <scope>NUCLEOTIDE SEQUENCE</scope>
    <source>
        <strain evidence="2">LEGE 11479</strain>
    </source>
</reference>
<gene>
    <name evidence="2" type="ORF">IQ260_02510</name>
</gene>
<dbReference type="InterPro" id="IPR041049">
    <property type="entry name" value="DUF5615"/>
</dbReference>
<keyword evidence="3" id="KW-1185">Reference proteome</keyword>
<evidence type="ECO:0000313" key="3">
    <source>
        <dbReference type="Proteomes" id="UP000615026"/>
    </source>
</evidence>
<dbReference type="RefSeq" id="WP_193990553.1">
    <property type="nucleotide sequence ID" value="NZ_JADEXP010000010.1"/>
</dbReference>
<sequence length="117" mass="13069">MTSVQFQADADLNQAIVTGVIRRQSNINFQTATEANLEGLQDLEVLALSAKQQRILVTHDRRTMPAEFAEFMVNSQSSGVLIVSRKTALETIIEELILVWSATTAEEWINRIAKIPL</sequence>
<proteinExistence type="predicted"/>
<feature type="domain" description="DUF5615" evidence="1">
    <location>
        <begin position="6"/>
        <end position="111"/>
    </location>
</feature>